<reference evidence="1" key="1">
    <citation type="submission" date="2018-05" db="EMBL/GenBank/DDBJ databases">
        <authorList>
            <person name="Lanie J.A."/>
            <person name="Ng W.-L."/>
            <person name="Kazmierczak K.M."/>
            <person name="Andrzejewski T.M."/>
            <person name="Davidsen T.M."/>
            <person name="Wayne K.J."/>
            <person name="Tettelin H."/>
            <person name="Glass J.I."/>
            <person name="Rusch D."/>
            <person name="Podicherti R."/>
            <person name="Tsui H.-C.T."/>
            <person name="Winkler M.E."/>
        </authorList>
    </citation>
    <scope>NUCLEOTIDE SEQUENCE</scope>
</reference>
<organism evidence="1">
    <name type="scientific">marine metagenome</name>
    <dbReference type="NCBI Taxonomy" id="408172"/>
    <lineage>
        <taxon>unclassified sequences</taxon>
        <taxon>metagenomes</taxon>
        <taxon>ecological metagenomes</taxon>
    </lineage>
</organism>
<gene>
    <name evidence="1" type="ORF">METZ01_LOCUS183888</name>
</gene>
<feature type="non-terminal residue" evidence="1">
    <location>
        <position position="1"/>
    </location>
</feature>
<dbReference type="EMBL" id="UINC01036688">
    <property type="protein sequence ID" value="SVB31034.1"/>
    <property type="molecule type" value="Genomic_DNA"/>
</dbReference>
<proteinExistence type="predicted"/>
<sequence>VKTTLEIPDALYREVKVTAARTGKTVTAIVQSALKRELTANTNQPDAQTEKPWTKWAGCLSEIPKEEHKKIRLRIEETFSGIDKEMWQ</sequence>
<evidence type="ECO:0008006" key="2">
    <source>
        <dbReference type="Google" id="ProtNLM"/>
    </source>
</evidence>
<accession>A0A382CZ19</accession>
<evidence type="ECO:0000313" key="1">
    <source>
        <dbReference type="EMBL" id="SVB31034.1"/>
    </source>
</evidence>
<dbReference type="AlphaFoldDB" id="A0A382CZ19"/>
<name>A0A382CZ19_9ZZZZ</name>
<protein>
    <recommendedName>
        <fullName evidence="2">Ribbon-helix-helix protein CopG domain-containing protein</fullName>
    </recommendedName>
</protein>